<name>A0ABP9B0X3_9ACTN</name>
<evidence type="ECO:0000313" key="1">
    <source>
        <dbReference type="EMBL" id="GAA4788947.1"/>
    </source>
</evidence>
<accession>A0ABP9B0X3</accession>
<dbReference type="Pfam" id="PF14404">
    <property type="entry name" value="Strep_pep"/>
    <property type="match status" value="1"/>
</dbReference>
<dbReference type="EMBL" id="BAABJV010000014">
    <property type="protein sequence ID" value="GAA4788947.1"/>
    <property type="molecule type" value="Genomic_DNA"/>
</dbReference>
<protein>
    <recommendedName>
        <fullName evidence="3">ATP-grasp-modified RiPP</fullName>
    </recommendedName>
</protein>
<organism evidence="1 2">
    <name type="scientific">Streptomyces sanyensis</name>
    <dbReference type="NCBI Taxonomy" id="568869"/>
    <lineage>
        <taxon>Bacteria</taxon>
        <taxon>Bacillati</taxon>
        <taxon>Actinomycetota</taxon>
        <taxon>Actinomycetes</taxon>
        <taxon>Kitasatosporales</taxon>
        <taxon>Streptomycetaceae</taxon>
        <taxon>Streptomyces</taxon>
    </lineage>
</organism>
<evidence type="ECO:0000313" key="2">
    <source>
        <dbReference type="Proteomes" id="UP001501147"/>
    </source>
</evidence>
<sequence>MSLYVLRVWHICHVLSHEEPELVRGQGRKQQMKPFAWNYARPAEQAPALATYSYDATLQLNVLADGRPAILDRALLAAAGTTTSKAGSATHFDD</sequence>
<comment type="caution">
    <text evidence="1">The sequence shown here is derived from an EMBL/GenBank/DDBJ whole genome shotgun (WGS) entry which is preliminary data.</text>
</comment>
<reference evidence="2" key="1">
    <citation type="journal article" date="2019" name="Int. J. Syst. Evol. Microbiol.">
        <title>The Global Catalogue of Microorganisms (GCM) 10K type strain sequencing project: providing services to taxonomists for standard genome sequencing and annotation.</title>
        <authorList>
            <consortium name="The Broad Institute Genomics Platform"/>
            <consortium name="The Broad Institute Genome Sequencing Center for Infectious Disease"/>
            <person name="Wu L."/>
            <person name="Ma J."/>
        </authorList>
    </citation>
    <scope>NUCLEOTIDE SEQUENCE [LARGE SCALE GENOMIC DNA]</scope>
    <source>
        <strain evidence="2">JCM 18324</strain>
    </source>
</reference>
<gene>
    <name evidence="1" type="ORF">GCM10023329_45280</name>
</gene>
<proteinExistence type="predicted"/>
<dbReference type="NCBIfam" id="TIGR04186">
    <property type="entry name" value="GRASP_targ"/>
    <property type="match status" value="1"/>
</dbReference>
<keyword evidence="2" id="KW-1185">Reference proteome</keyword>
<dbReference type="InterPro" id="IPR026496">
    <property type="entry name" value="GRASP_targ"/>
</dbReference>
<evidence type="ECO:0008006" key="3">
    <source>
        <dbReference type="Google" id="ProtNLM"/>
    </source>
</evidence>
<dbReference type="Proteomes" id="UP001501147">
    <property type="component" value="Unassembled WGS sequence"/>
</dbReference>
<dbReference type="InterPro" id="IPR025744">
    <property type="entry name" value="Rbsml_synth_pep_Strp"/>
</dbReference>